<organism evidence="2 3">
    <name type="scientific">Mycena rosella</name>
    <name type="common">Pink bonnet</name>
    <name type="synonym">Agaricus rosellus</name>
    <dbReference type="NCBI Taxonomy" id="1033263"/>
    <lineage>
        <taxon>Eukaryota</taxon>
        <taxon>Fungi</taxon>
        <taxon>Dikarya</taxon>
        <taxon>Basidiomycota</taxon>
        <taxon>Agaricomycotina</taxon>
        <taxon>Agaricomycetes</taxon>
        <taxon>Agaricomycetidae</taxon>
        <taxon>Agaricales</taxon>
        <taxon>Marasmiineae</taxon>
        <taxon>Mycenaceae</taxon>
        <taxon>Mycena</taxon>
    </lineage>
</organism>
<protein>
    <submittedName>
        <fullName evidence="2">Uncharacterized protein</fullName>
    </submittedName>
</protein>
<dbReference type="Proteomes" id="UP001221757">
    <property type="component" value="Unassembled WGS sequence"/>
</dbReference>
<dbReference type="AlphaFoldDB" id="A0AAD7CYT4"/>
<accession>A0AAD7CYT4</accession>
<feature type="compositionally biased region" description="Acidic residues" evidence="1">
    <location>
        <begin position="50"/>
        <end position="59"/>
    </location>
</feature>
<proteinExistence type="predicted"/>
<evidence type="ECO:0000256" key="1">
    <source>
        <dbReference type="SAM" id="MobiDB-lite"/>
    </source>
</evidence>
<comment type="caution">
    <text evidence="2">The sequence shown here is derived from an EMBL/GenBank/DDBJ whole genome shotgun (WGS) entry which is preliminary data.</text>
</comment>
<feature type="region of interest" description="Disordered" evidence="1">
    <location>
        <begin position="33"/>
        <end position="59"/>
    </location>
</feature>
<reference evidence="2" key="1">
    <citation type="submission" date="2023-03" db="EMBL/GenBank/DDBJ databases">
        <title>Massive genome expansion in bonnet fungi (Mycena s.s.) driven by repeated elements and novel gene families across ecological guilds.</title>
        <authorList>
            <consortium name="Lawrence Berkeley National Laboratory"/>
            <person name="Harder C.B."/>
            <person name="Miyauchi S."/>
            <person name="Viragh M."/>
            <person name="Kuo A."/>
            <person name="Thoen E."/>
            <person name="Andreopoulos B."/>
            <person name="Lu D."/>
            <person name="Skrede I."/>
            <person name="Drula E."/>
            <person name="Henrissat B."/>
            <person name="Morin E."/>
            <person name="Kohler A."/>
            <person name="Barry K."/>
            <person name="LaButti K."/>
            <person name="Morin E."/>
            <person name="Salamov A."/>
            <person name="Lipzen A."/>
            <person name="Mereny Z."/>
            <person name="Hegedus B."/>
            <person name="Baldrian P."/>
            <person name="Stursova M."/>
            <person name="Weitz H."/>
            <person name="Taylor A."/>
            <person name="Grigoriev I.V."/>
            <person name="Nagy L.G."/>
            <person name="Martin F."/>
            <person name="Kauserud H."/>
        </authorList>
    </citation>
    <scope>NUCLEOTIDE SEQUENCE</scope>
    <source>
        <strain evidence="2">CBHHK067</strain>
    </source>
</reference>
<sequence length="144" mass="15857">MVQTKRAAANSEKALNAVSIAFGEACEAGQPKIVLTRSRQQEHQGQGSGEPEELEDELAADDRNTDKILLICPKTVETVFSKRGSQNSERFWKVLTALRPPVVTEAPWTHYVYVRLLSATSGRHMAPKGVGGFWIHSVLRPNCG</sequence>
<gene>
    <name evidence="2" type="ORF">B0H17DRAFT_1142029</name>
</gene>
<keyword evidence="3" id="KW-1185">Reference proteome</keyword>
<name>A0AAD7CYT4_MYCRO</name>
<dbReference type="EMBL" id="JARKIE010000184">
    <property type="protein sequence ID" value="KAJ7669794.1"/>
    <property type="molecule type" value="Genomic_DNA"/>
</dbReference>
<evidence type="ECO:0000313" key="2">
    <source>
        <dbReference type="EMBL" id="KAJ7669794.1"/>
    </source>
</evidence>
<evidence type="ECO:0000313" key="3">
    <source>
        <dbReference type="Proteomes" id="UP001221757"/>
    </source>
</evidence>